<dbReference type="FunFam" id="1.10.510.10:FF:000248">
    <property type="entry name" value="S-receptor-like kinase 5"/>
    <property type="match status" value="1"/>
</dbReference>
<keyword evidence="3" id="KW-0723">Serine/threonine-protein kinase</keyword>
<dbReference type="Gramene" id="PSR95433">
    <property type="protein sequence ID" value="PSR95433"/>
    <property type="gene ID" value="CEY00_Acc26190"/>
</dbReference>
<keyword evidence="5" id="KW-0808">Transferase</keyword>
<dbReference type="InterPro" id="IPR017441">
    <property type="entry name" value="Protein_kinase_ATP_BS"/>
</dbReference>
<evidence type="ECO:0000256" key="7">
    <source>
        <dbReference type="ARBA" id="ARBA00022729"/>
    </source>
</evidence>
<dbReference type="InterPro" id="IPR008271">
    <property type="entry name" value="Ser/Thr_kinase_AS"/>
</dbReference>
<proteinExistence type="predicted"/>
<keyword evidence="16" id="KW-0325">Glycoprotein</keyword>
<keyword evidence="15 22" id="KW-0675">Receptor</keyword>
<dbReference type="PANTHER" id="PTHR47976">
    <property type="entry name" value="G-TYPE LECTIN S-RECEPTOR-LIKE SERINE/THREONINE-PROTEIN KINASE SD2-5"/>
    <property type="match status" value="1"/>
</dbReference>
<comment type="subcellular location">
    <subcellularLocation>
        <location evidence="1">Membrane</location>
        <topology evidence="1">Single-pass type I membrane protein</topology>
    </subcellularLocation>
</comment>
<dbReference type="PROSITE" id="PS50011">
    <property type="entry name" value="PROTEIN_KINASE_DOM"/>
    <property type="match status" value="1"/>
</dbReference>
<evidence type="ECO:0000256" key="17">
    <source>
        <dbReference type="ARBA" id="ARBA00047899"/>
    </source>
</evidence>
<gene>
    <name evidence="22" type="ORF">CEY00_Acc26190</name>
</gene>
<evidence type="ECO:0000313" key="22">
    <source>
        <dbReference type="EMBL" id="PSR95433.1"/>
    </source>
</evidence>
<dbReference type="InterPro" id="IPR000719">
    <property type="entry name" value="Prot_kinase_dom"/>
</dbReference>
<comment type="caution">
    <text evidence="22">The sequence shown here is derived from an EMBL/GenBank/DDBJ whole genome shotgun (WGS) entry which is preliminary data.</text>
</comment>
<comment type="catalytic activity">
    <reaction evidence="17">
        <text>L-threonyl-[protein] + ATP = O-phospho-L-threonyl-[protein] + ADP + H(+)</text>
        <dbReference type="Rhea" id="RHEA:46608"/>
        <dbReference type="Rhea" id="RHEA-COMP:11060"/>
        <dbReference type="Rhea" id="RHEA-COMP:11605"/>
        <dbReference type="ChEBI" id="CHEBI:15378"/>
        <dbReference type="ChEBI" id="CHEBI:30013"/>
        <dbReference type="ChEBI" id="CHEBI:30616"/>
        <dbReference type="ChEBI" id="CHEBI:61977"/>
        <dbReference type="ChEBI" id="CHEBI:456216"/>
        <dbReference type="EC" id="2.7.11.1"/>
    </reaction>
</comment>
<dbReference type="Gene3D" id="3.30.200.20">
    <property type="entry name" value="Phosphorylase Kinase, domain 1"/>
    <property type="match status" value="1"/>
</dbReference>
<dbReference type="EC" id="2.7.11.1" evidence="2"/>
<dbReference type="GO" id="GO:0004674">
    <property type="term" value="F:protein serine/threonine kinase activity"/>
    <property type="evidence" value="ECO:0007669"/>
    <property type="project" value="UniProtKB-KW"/>
</dbReference>
<evidence type="ECO:0000259" key="21">
    <source>
        <dbReference type="PROSITE" id="PS50011"/>
    </source>
</evidence>
<reference evidence="22 23" key="1">
    <citation type="submission" date="2017-07" db="EMBL/GenBank/DDBJ databases">
        <title>An improved, manually edited Actinidia chinensis var. chinensis (kiwifruit) genome highlights the challenges associated with draft genomes and gene prediction in plants.</title>
        <authorList>
            <person name="Pilkington S."/>
            <person name="Crowhurst R."/>
            <person name="Hilario E."/>
            <person name="Nardozza S."/>
            <person name="Fraser L."/>
            <person name="Peng Y."/>
            <person name="Gunaseelan K."/>
            <person name="Simpson R."/>
            <person name="Tahir J."/>
            <person name="Deroles S."/>
            <person name="Templeton K."/>
            <person name="Luo Z."/>
            <person name="Davy M."/>
            <person name="Cheng C."/>
            <person name="Mcneilage M."/>
            <person name="Scaglione D."/>
            <person name="Liu Y."/>
            <person name="Zhang Q."/>
            <person name="Datson P."/>
            <person name="De Silva N."/>
            <person name="Gardiner S."/>
            <person name="Bassett H."/>
            <person name="Chagne D."/>
            <person name="Mccallum J."/>
            <person name="Dzierzon H."/>
            <person name="Deng C."/>
            <person name="Wang Y.-Y."/>
            <person name="Barron N."/>
            <person name="Manako K."/>
            <person name="Bowen J."/>
            <person name="Foster T."/>
            <person name="Erridge Z."/>
            <person name="Tiffin H."/>
            <person name="Waite C."/>
            <person name="Davies K."/>
            <person name="Grierson E."/>
            <person name="Laing W."/>
            <person name="Kirk R."/>
            <person name="Chen X."/>
            <person name="Wood M."/>
            <person name="Montefiori M."/>
            <person name="Brummell D."/>
            <person name="Schwinn K."/>
            <person name="Catanach A."/>
            <person name="Fullerton C."/>
            <person name="Li D."/>
            <person name="Meiyalaghan S."/>
            <person name="Nieuwenhuizen N."/>
            <person name="Read N."/>
            <person name="Prakash R."/>
            <person name="Hunter D."/>
            <person name="Zhang H."/>
            <person name="Mckenzie M."/>
            <person name="Knabel M."/>
            <person name="Harris A."/>
            <person name="Allan A."/>
            <person name="Chen A."/>
            <person name="Janssen B."/>
            <person name="Plunkett B."/>
            <person name="Dwamena C."/>
            <person name="Voogd C."/>
            <person name="Leif D."/>
            <person name="Lafferty D."/>
            <person name="Souleyre E."/>
            <person name="Varkonyi-Gasic E."/>
            <person name="Gambi F."/>
            <person name="Hanley J."/>
            <person name="Yao J.-L."/>
            <person name="Cheung J."/>
            <person name="David K."/>
            <person name="Warren B."/>
            <person name="Marsh K."/>
            <person name="Snowden K."/>
            <person name="Lin-Wang K."/>
            <person name="Brian L."/>
            <person name="Martinez-Sanchez M."/>
            <person name="Wang M."/>
            <person name="Ileperuma N."/>
            <person name="Macnee N."/>
            <person name="Campin R."/>
            <person name="Mcatee P."/>
            <person name="Drummond R."/>
            <person name="Espley R."/>
            <person name="Ireland H."/>
            <person name="Wu R."/>
            <person name="Atkinson R."/>
            <person name="Karunairetnam S."/>
            <person name="Bulley S."/>
            <person name="Chunkath S."/>
            <person name="Hanley Z."/>
            <person name="Storey R."/>
            <person name="Thrimawithana A."/>
            <person name="Thomson S."/>
            <person name="David C."/>
            <person name="Testolin R."/>
        </authorList>
    </citation>
    <scope>NUCLEOTIDE SEQUENCE [LARGE SCALE GENOMIC DNA]</scope>
    <source>
        <strain evidence="23">cv. Red5</strain>
        <tissue evidence="22">Young leaf</tissue>
    </source>
</reference>
<organism evidence="22 23">
    <name type="scientific">Actinidia chinensis var. chinensis</name>
    <name type="common">Chinese soft-hair kiwi</name>
    <dbReference type="NCBI Taxonomy" id="1590841"/>
    <lineage>
        <taxon>Eukaryota</taxon>
        <taxon>Viridiplantae</taxon>
        <taxon>Streptophyta</taxon>
        <taxon>Embryophyta</taxon>
        <taxon>Tracheophyta</taxon>
        <taxon>Spermatophyta</taxon>
        <taxon>Magnoliopsida</taxon>
        <taxon>eudicotyledons</taxon>
        <taxon>Gunneridae</taxon>
        <taxon>Pentapetalae</taxon>
        <taxon>asterids</taxon>
        <taxon>Ericales</taxon>
        <taxon>Actinidiaceae</taxon>
        <taxon>Actinidia</taxon>
    </lineage>
</organism>
<dbReference type="EMBL" id="NKQK01000023">
    <property type="protein sequence ID" value="PSR95433.1"/>
    <property type="molecule type" value="Genomic_DNA"/>
</dbReference>
<evidence type="ECO:0000256" key="11">
    <source>
        <dbReference type="ARBA" id="ARBA00022840"/>
    </source>
</evidence>
<evidence type="ECO:0000256" key="9">
    <source>
        <dbReference type="ARBA" id="ARBA00022741"/>
    </source>
</evidence>
<name>A0A2R6PR15_ACTCC</name>
<evidence type="ECO:0000256" key="13">
    <source>
        <dbReference type="ARBA" id="ARBA00023136"/>
    </source>
</evidence>
<evidence type="ECO:0000313" key="23">
    <source>
        <dbReference type="Proteomes" id="UP000241394"/>
    </source>
</evidence>
<evidence type="ECO:0000256" key="5">
    <source>
        <dbReference type="ARBA" id="ARBA00022679"/>
    </source>
</evidence>
<dbReference type="OMA" id="TRRNHEM"/>
<dbReference type="PROSITE" id="PS00107">
    <property type="entry name" value="PROTEIN_KINASE_ATP"/>
    <property type="match status" value="1"/>
</dbReference>
<dbReference type="Gene3D" id="1.10.510.10">
    <property type="entry name" value="Transferase(Phosphotransferase) domain 1"/>
    <property type="match status" value="1"/>
</dbReference>
<keyword evidence="6 20" id="KW-0812">Transmembrane</keyword>
<comment type="catalytic activity">
    <reaction evidence="18">
        <text>L-seryl-[protein] + ATP = O-phospho-L-seryl-[protein] + ADP + H(+)</text>
        <dbReference type="Rhea" id="RHEA:17989"/>
        <dbReference type="Rhea" id="RHEA-COMP:9863"/>
        <dbReference type="Rhea" id="RHEA-COMP:11604"/>
        <dbReference type="ChEBI" id="CHEBI:15378"/>
        <dbReference type="ChEBI" id="CHEBI:29999"/>
        <dbReference type="ChEBI" id="CHEBI:30616"/>
        <dbReference type="ChEBI" id="CHEBI:83421"/>
        <dbReference type="ChEBI" id="CHEBI:456216"/>
        <dbReference type="EC" id="2.7.11.1"/>
    </reaction>
</comment>
<keyword evidence="7" id="KW-0732">Signal</keyword>
<evidence type="ECO:0000256" key="8">
    <source>
        <dbReference type="ARBA" id="ARBA00022734"/>
    </source>
</evidence>
<dbReference type="GO" id="GO:0005524">
    <property type="term" value="F:ATP binding"/>
    <property type="evidence" value="ECO:0007669"/>
    <property type="project" value="UniProtKB-UniRule"/>
</dbReference>
<dbReference type="GO" id="GO:0016020">
    <property type="term" value="C:membrane"/>
    <property type="evidence" value="ECO:0007669"/>
    <property type="project" value="UniProtKB-SubCell"/>
</dbReference>
<dbReference type="PROSITE" id="PS00108">
    <property type="entry name" value="PROTEIN_KINASE_ST"/>
    <property type="match status" value="1"/>
</dbReference>
<feature type="domain" description="Protein kinase" evidence="21">
    <location>
        <begin position="239"/>
        <end position="511"/>
    </location>
</feature>
<dbReference type="Pfam" id="PF00069">
    <property type="entry name" value="Pkinase"/>
    <property type="match status" value="1"/>
</dbReference>
<keyword evidence="13 20" id="KW-0472">Membrane</keyword>
<keyword evidence="4" id="KW-0597">Phosphoprotein</keyword>
<reference evidence="23" key="2">
    <citation type="journal article" date="2018" name="BMC Genomics">
        <title>A manually annotated Actinidia chinensis var. chinensis (kiwifruit) genome highlights the challenges associated with draft genomes and gene prediction in plants.</title>
        <authorList>
            <person name="Pilkington S.M."/>
            <person name="Crowhurst R."/>
            <person name="Hilario E."/>
            <person name="Nardozza S."/>
            <person name="Fraser L."/>
            <person name="Peng Y."/>
            <person name="Gunaseelan K."/>
            <person name="Simpson R."/>
            <person name="Tahir J."/>
            <person name="Deroles S.C."/>
            <person name="Templeton K."/>
            <person name="Luo Z."/>
            <person name="Davy M."/>
            <person name="Cheng C."/>
            <person name="McNeilage M."/>
            <person name="Scaglione D."/>
            <person name="Liu Y."/>
            <person name="Zhang Q."/>
            <person name="Datson P."/>
            <person name="De Silva N."/>
            <person name="Gardiner S.E."/>
            <person name="Bassett H."/>
            <person name="Chagne D."/>
            <person name="McCallum J."/>
            <person name="Dzierzon H."/>
            <person name="Deng C."/>
            <person name="Wang Y.Y."/>
            <person name="Barron L."/>
            <person name="Manako K."/>
            <person name="Bowen J."/>
            <person name="Foster T.M."/>
            <person name="Erridge Z.A."/>
            <person name="Tiffin H."/>
            <person name="Waite C.N."/>
            <person name="Davies K.M."/>
            <person name="Grierson E.P."/>
            <person name="Laing W.A."/>
            <person name="Kirk R."/>
            <person name="Chen X."/>
            <person name="Wood M."/>
            <person name="Montefiori M."/>
            <person name="Brummell D.A."/>
            <person name="Schwinn K.E."/>
            <person name="Catanach A."/>
            <person name="Fullerton C."/>
            <person name="Li D."/>
            <person name="Meiyalaghan S."/>
            <person name="Nieuwenhuizen N."/>
            <person name="Read N."/>
            <person name="Prakash R."/>
            <person name="Hunter D."/>
            <person name="Zhang H."/>
            <person name="McKenzie M."/>
            <person name="Knabel M."/>
            <person name="Harris A."/>
            <person name="Allan A.C."/>
            <person name="Gleave A."/>
            <person name="Chen A."/>
            <person name="Janssen B.J."/>
            <person name="Plunkett B."/>
            <person name="Ampomah-Dwamena C."/>
            <person name="Voogd C."/>
            <person name="Leif D."/>
            <person name="Lafferty D."/>
            <person name="Souleyre E.J.F."/>
            <person name="Varkonyi-Gasic E."/>
            <person name="Gambi F."/>
            <person name="Hanley J."/>
            <person name="Yao J.L."/>
            <person name="Cheung J."/>
            <person name="David K.M."/>
            <person name="Warren B."/>
            <person name="Marsh K."/>
            <person name="Snowden K.C."/>
            <person name="Lin-Wang K."/>
            <person name="Brian L."/>
            <person name="Martinez-Sanchez M."/>
            <person name="Wang M."/>
            <person name="Ileperuma N."/>
            <person name="Macnee N."/>
            <person name="Campin R."/>
            <person name="McAtee P."/>
            <person name="Drummond R.S.M."/>
            <person name="Espley R.V."/>
            <person name="Ireland H.S."/>
            <person name="Wu R."/>
            <person name="Atkinson R.G."/>
            <person name="Karunairetnam S."/>
            <person name="Bulley S."/>
            <person name="Chunkath S."/>
            <person name="Hanley Z."/>
            <person name="Storey R."/>
            <person name="Thrimawithana A.H."/>
            <person name="Thomson S."/>
            <person name="David C."/>
            <person name="Testolin R."/>
            <person name="Huang H."/>
            <person name="Hellens R.P."/>
            <person name="Schaffer R.J."/>
        </authorList>
    </citation>
    <scope>NUCLEOTIDE SEQUENCE [LARGE SCALE GENOMIC DNA]</scope>
    <source>
        <strain evidence="23">cv. Red5</strain>
    </source>
</reference>
<keyword evidence="14" id="KW-1015">Disulfide bond</keyword>
<dbReference type="InParanoid" id="A0A2R6PR15"/>
<feature type="transmembrane region" description="Helical" evidence="20">
    <location>
        <begin position="180"/>
        <end position="204"/>
    </location>
</feature>
<dbReference type="AlphaFoldDB" id="A0A2R6PR15"/>
<evidence type="ECO:0000256" key="6">
    <source>
        <dbReference type="ARBA" id="ARBA00022692"/>
    </source>
</evidence>
<dbReference type="FunFam" id="3.30.200.20:FF:000178">
    <property type="entry name" value="serine/threonine-protein kinase PBS1-like"/>
    <property type="match status" value="1"/>
</dbReference>
<evidence type="ECO:0000256" key="4">
    <source>
        <dbReference type="ARBA" id="ARBA00022553"/>
    </source>
</evidence>
<dbReference type="GO" id="GO:0030246">
    <property type="term" value="F:carbohydrate binding"/>
    <property type="evidence" value="ECO:0007669"/>
    <property type="project" value="UniProtKB-KW"/>
</dbReference>
<dbReference type="InterPro" id="IPR051343">
    <property type="entry name" value="G-type_lectin_kinases/EP1-like"/>
</dbReference>
<dbReference type="Proteomes" id="UP000241394">
    <property type="component" value="Chromosome LG23"/>
</dbReference>
<evidence type="ECO:0000256" key="14">
    <source>
        <dbReference type="ARBA" id="ARBA00023157"/>
    </source>
</evidence>
<evidence type="ECO:0000256" key="16">
    <source>
        <dbReference type="ARBA" id="ARBA00023180"/>
    </source>
</evidence>
<evidence type="ECO:0000256" key="2">
    <source>
        <dbReference type="ARBA" id="ARBA00012513"/>
    </source>
</evidence>
<dbReference type="InterPro" id="IPR011009">
    <property type="entry name" value="Kinase-like_dom_sf"/>
</dbReference>
<keyword evidence="8 22" id="KW-0430">Lectin</keyword>
<keyword evidence="10 22" id="KW-0418">Kinase</keyword>
<evidence type="ECO:0000256" key="15">
    <source>
        <dbReference type="ARBA" id="ARBA00023170"/>
    </source>
</evidence>
<evidence type="ECO:0000256" key="20">
    <source>
        <dbReference type="SAM" id="Phobius"/>
    </source>
</evidence>
<dbReference type="SUPFAM" id="SSF56112">
    <property type="entry name" value="Protein kinase-like (PK-like)"/>
    <property type="match status" value="1"/>
</dbReference>
<accession>A0A2R6PR15</accession>
<dbReference type="OrthoDB" id="4062651at2759"/>
<sequence length="555" mass="61612">MQIYRTFIFASMLKLKAMDLTWCVCWLLVSFLHLTSLPGNNGSNIVEVPRYVTAAAAPAPTLEVPRNVSYVTATAAPAPPLEVPTYITAAVPPDRPSTVPTYITAAVPPDRPSTVPYITAAVPPDRPSMVPTYITAAVPPSEVSSTPVLINSPNLAPAPSKFPNTPVAVPRRQRKTMKRFIITLVSSIGAFFGLCVIVSVCVFLSRKKRGTGEIEEDYLDQMPGMPMRFTYEELKVSTENFKTKLGQGGYGSVFEGTLSNGIKVAVKHLDGLGHVKKSFLNEVKTIGSIHHLNLVRFVGYCAEKSHRFLVYDYMCNGSLDRWIFNRNQEVPLTWQTRKKIIVDIAKGIAYLHEECQQQIVHLDIKPQNILLDENFKAKVADFGLSKLIDRDQGEVITTMKGTPGYMAPEWLSSMITEKVDVYSFGVVVLEIICGRKNLDRSQPEEDMHLLGLFNRKAEEGQLLNIVDKCEDIHLHGAEVVETMLLAAWCLQNDFAKRPSMSVVVKALEGLVDIERNLDYKFWIPPVRRTIEEVGHEEGGIGATTTVLPSKLSGPR</sequence>
<keyword evidence="23" id="KW-1185">Reference proteome</keyword>
<evidence type="ECO:0000256" key="18">
    <source>
        <dbReference type="ARBA" id="ARBA00048679"/>
    </source>
</evidence>
<dbReference type="CDD" id="cd14066">
    <property type="entry name" value="STKc_IRAK"/>
    <property type="match status" value="1"/>
</dbReference>
<keyword evidence="11 19" id="KW-0067">ATP-binding</keyword>
<evidence type="ECO:0000256" key="10">
    <source>
        <dbReference type="ARBA" id="ARBA00022777"/>
    </source>
</evidence>
<evidence type="ECO:0000256" key="1">
    <source>
        <dbReference type="ARBA" id="ARBA00004479"/>
    </source>
</evidence>
<feature type="binding site" evidence="19">
    <location>
        <position position="267"/>
    </location>
    <ligand>
        <name>ATP</name>
        <dbReference type="ChEBI" id="CHEBI:30616"/>
    </ligand>
</feature>
<evidence type="ECO:0000256" key="19">
    <source>
        <dbReference type="PROSITE-ProRule" id="PRU10141"/>
    </source>
</evidence>
<dbReference type="PANTHER" id="PTHR47976:SF30">
    <property type="entry name" value="RECEPTOR-LIKE SERINE_THREONINE-PROTEIN KINASE"/>
    <property type="match status" value="1"/>
</dbReference>
<protein>
    <recommendedName>
        <fullName evidence="2">non-specific serine/threonine protein kinase</fullName>
        <ecNumber evidence="2">2.7.11.1</ecNumber>
    </recommendedName>
</protein>
<keyword evidence="12 20" id="KW-1133">Transmembrane helix</keyword>
<keyword evidence="9 19" id="KW-0547">Nucleotide-binding</keyword>
<evidence type="ECO:0000256" key="3">
    <source>
        <dbReference type="ARBA" id="ARBA00022527"/>
    </source>
</evidence>
<dbReference type="SMART" id="SM00220">
    <property type="entry name" value="S_TKc"/>
    <property type="match status" value="1"/>
</dbReference>
<evidence type="ECO:0000256" key="12">
    <source>
        <dbReference type="ARBA" id="ARBA00022989"/>
    </source>
</evidence>